<evidence type="ECO:0000313" key="3">
    <source>
        <dbReference type="Proteomes" id="UP000488506"/>
    </source>
</evidence>
<keyword evidence="1" id="KW-1133">Transmembrane helix</keyword>
<dbReference type="EMBL" id="WPAF01000017">
    <property type="protein sequence ID" value="KAF0133823.1"/>
    <property type="molecule type" value="Genomic_DNA"/>
</dbReference>
<reference evidence="2 3" key="1">
    <citation type="submission" date="2019-12" db="EMBL/GenBank/DDBJ databases">
        <authorList>
            <person name="Wolfe R."/>
            <person name="Danczak R."/>
            <person name="Wilkins M."/>
        </authorList>
    </citation>
    <scope>NUCLEOTIDE SEQUENCE [LARGE SCALE GENOMIC DNA]</scope>
    <source>
        <strain evidence="2">X2_MaxBin.013</strain>
    </source>
</reference>
<name>A0A833L0L0_UNCSA</name>
<accession>A0A833L0L0</accession>
<gene>
    <name evidence="2" type="ORF">FD145_1033</name>
</gene>
<protein>
    <submittedName>
        <fullName evidence="2">Uncharacterized protein</fullName>
    </submittedName>
</protein>
<organism evidence="2 3">
    <name type="scientific">Candidatus Saganbacteria bacterium</name>
    <dbReference type="NCBI Taxonomy" id="2575572"/>
    <lineage>
        <taxon>Bacteria</taxon>
        <taxon>Bacillati</taxon>
        <taxon>Saganbacteria</taxon>
    </lineage>
</organism>
<feature type="transmembrane region" description="Helical" evidence="1">
    <location>
        <begin position="34"/>
        <end position="55"/>
    </location>
</feature>
<dbReference type="Proteomes" id="UP000488506">
    <property type="component" value="Unassembled WGS sequence"/>
</dbReference>
<comment type="caution">
    <text evidence="2">The sequence shown here is derived from an EMBL/GenBank/DDBJ whole genome shotgun (WGS) entry which is preliminary data.</text>
</comment>
<sequence>MKVKIVVFFLVFIIAIQSVGLAFGSGLSSWGDMSGVGVLLVFGLILDAIAYPWLIDSSMGDNGSKSNYWGTFWGALIPSWLYLAYPGNIGFFIPTLPGYYFPYLGIKIIGGYLGHEYLLVPNDKSLNNVNNSLSSAEAIPSNSENIE</sequence>
<proteinExistence type="predicted"/>
<feature type="transmembrane region" description="Helical" evidence="1">
    <location>
        <begin position="67"/>
        <end position="85"/>
    </location>
</feature>
<keyword evidence="1" id="KW-0812">Transmembrane</keyword>
<evidence type="ECO:0000313" key="2">
    <source>
        <dbReference type="EMBL" id="KAF0133823.1"/>
    </source>
</evidence>
<dbReference type="AlphaFoldDB" id="A0A833L0L0"/>
<keyword evidence="1" id="KW-0472">Membrane</keyword>
<feature type="transmembrane region" description="Helical" evidence="1">
    <location>
        <begin position="100"/>
        <end position="120"/>
    </location>
</feature>
<evidence type="ECO:0000256" key="1">
    <source>
        <dbReference type="SAM" id="Phobius"/>
    </source>
</evidence>